<dbReference type="Gene3D" id="1.20.59.10">
    <property type="entry name" value="Chorismate mutase"/>
    <property type="match status" value="1"/>
</dbReference>
<evidence type="ECO:0000256" key="1">
    <source>
        <dbReference type="ARBA" id="ARBA00004167"/>
    </source>
</evidence>
<dbReference type="SUPFAM" id="SSF50370">
    <property type="entry name" value="Ricin B-like lectins"/>
    <property type="match status" value="1"/>
</dbReference>
<keyword evidence="3 6" id="KW-1133">Transmembrane helix</keyword>
<feature type="domain" description="Chorismate mutase" evidence="7">
    <location>
        <begin position="354"/>
        <end position="428"/>
    </location>
</feature>
<proteinExistence type="predicted"/>
<accession>A0A4E9EFY3</accession>
<dbReference type="InterPro" id="IPR051694">
    <property type="entry name" value="Immunoregulatory_rcpt-like"/>
</dbReference>
<dbReference type="PANTHER" id="PTHR15549">
    <property type="entry name" value="PAIRED IMMUNOGLOBULIN-LIKE TYPE 2 RECEPTOR"/>
    <property type="match status" value="1"/>
</dbReference>
<dbReference type="SUPFAM" id="SSF48600">
    <property type="entry name" value="Chorismate mutase II"/>
    <property type="match status" value="1"/>
</dbReference>
<keyword evidence="2 6" id="KW-0812">Transmembrane</keyword>
<dbReference type="GO" id="GO:0016020">
    <property type="term" value="C:membrane"/>
    <property type="evidence" value="ECO:0007669"/>
    <property type="project" value="UniProtKB-SubCell"/>
</dbReference>
<name>A0A4E9EFY3_GIBZA</name>
<feature type="compositionally biased region" description="Low complexity" evidence="5">
    <location>
        <begin position="192"/>
        <end position="218"/>
    </location>
</feature>
<dbReference type="InterPro" id="IPR036979">
    <property type="entry name" value="CM_dom_sf"/>
</dbReference>
<dbReference type="SMART" id="SM00830">
    <property type="entry name" value="CM_2"/>
    <property type="match status" value="1"/>
</dbReference>
<reference evidence="9" key="1">
    <citation type="submission" date="2019-04" db="EMBL/GenBank/DDBJ databases">
        <authorList>
            <person name="Melise S."/>
            <person name="Noan J."/>
            <person name="Okalmin O."/>
        </authorList>
    </citation>
    <scope>NUCLEOTIDE SEQUENCE</scope>
    <source>
        <strain evidence="9">FN9</strain>
    </source>
</reference>
<dbReference type="PANTHER" id="PTHR15549:SF26">
    <property type="entry name" value="AXIAL BUDDING PATTERN PROTEIN 2-RELATED"/>
    <property type="match status" value="1"/>
</dbReference>
<dbReference type="InterPro" id="IPR036263">
    <property type="entry name" value="Chorismate_II_sf"/>
</dbReference>
<evidence type="ECO:0000256" key="3">
    <source>
        <dbReference type="ARBA" id="ARBA00022989"/>
    </source>
</evidence>
<dbReference type="GO" id="GO:0004106">
    <property type="term" value="F:chorismate mutase activity"/>
    <property type="evidence" value="ECO:0007669"/>
    <property type="project" value="InterPro"/>
</dbReference>
<sequence length="464" mass="50989">MSDFKDLKKATDIDPNVWYHLTEEWVDDYNGNFTGMLQTYKEDSGDDGFRVYAVKDRKTYWQFQPIDKVPGRYSLRCSETTTRKQFAVCYRDFESVENRRTRACLADSDGTESQQWDVSLWGTNTTETYLFTNVANGTKYHLDVIPGNAVFMSPNLDGYQKRQRWLMTSVKNVDDDAYSTVFTNPPPESTRDAGTTTDSSSETATDSASSSSSDSSSSSLSSGAIAGIAIGAVLGVLAIALLGFFLWRRKRRNTGLAAKPDEAMGSHNGDYTQTGAYKPSIDRTLASSTSPAPFHELHTYLVLGLATLATCTSSCTFQPSSNATLENSPRASPGSPYDPNILSQVPVASVCSCSNATEELACARRYIDIIDEQLAFLYARRLGYAAIAGFAKHSQGVELNDPTRNEAVAEGMAQRVLKYGGTKEAGRVMGGEGCQIYVSLEYEVSQIQETCDPKFQTDVKRNCN</sequence>
<dbReference type="GO" id="GO:0046417">
    <property type="term" value="P:chorismate metabolic process"/>
    <property type="evidence" value="ECO:0007669"/>
    <property type="project" value="InterPro"/>
</dbReference>
<dbReference type="InterPro" id="IPR002701">
    <property type="entry name" value="CM_II_prokaryot"/>
</dbReference>
<evidence type="ECO:0000256" key="2">
    <source>
        <dbReference type="ARBA" id="ARBA00022692"/>
    </source>
</evidence>
<comment type="subcellular location">
    <subcellularLocation>
        <location evidence="1">Membrane</location>
        <topology evidence="1">Single-pass membrane protein</topology>
    </subcellularLocation>
</comment>
<evidence type="ECO:0000256" key="4">
    <source>
        <dbReference type="ARBA" id="ARBA00023136"/>
    </source>
</evidence>
<dbReference type="PROSITE" id="PS51168">
    <property type="entry name" value="CHORISMATE_MUT_2"/>
    <property type="match status" value="1"/>
</dbReference>
<evidence type="ECO:0000259" key="7">
    <source>
        <dbReference type="PROSITE" id="PS51168"/>
    </source>
</evidence>
<evidence type="ECO:0000313" key="8">
    <source>
        <dbReference type="EMBL" id="CAG1979893.1"/>
    </source>
</evidence>
<dbReference type="GO" id="GO:0071944">
    <property type="term" value="C:cell periphery"/>
    <property type="evidence" value="ECO:0007669"/>
    <property type="project" value="UniProtKB-ARBA"/>
</dbReference>
<evidence type="ECO:0000313" key="9">
    <source>
        <dbReference type="EMBL" id="VIO61803.1"/>
    </source>
</evidence>
<dbReference type="InterPro" id="IPR035992">
    <property type="entry name" value="Ricin_B-like_lectins"/>
</dbReference>
<dbReference type="EMBL" id="CAAKMV010000153">
    <property type="protein sequence ID" value="VIO61803.1"/>
    <property type="molecule type" value="Genomic_DNA"/>
</dbReference>
<evidence type="ECO:0000256" key="6">
    <source>
        <dbReference type="SAM" id="Phobius"/>
    </source>
</evidence>
<reference evidence="8" key="2">
    <citation type="submission" date="2021-03" db="EMBL/GenBank/DDBJ databases">
        <authorList>
            <person name="Alouane T."/>
            <person name="Langin T."/>
            <person name="Bonhomme L."/>
        </authorList>
    </citation>
    <scope>NUCLEOTIDE SEQUENCE</scope>
    <source>
        <strain evidence="8">MDC_Fg202</strain>
    </source>
</reference>
<dbReference type="Proteomes" id="UP000746612">
    <property type="component" value="Unassembled WGS sequence"/>
</dbReference>
<dbReference type="Pfam" id="PF01817">
    <property type="entry name" value="CM_2"/>
    <property type="match status" value="1"/>
</dbReference>
<evidence type="ECO:0000256" key="5">
    <source>
        <dbReference type="SAM" id="MobiDB-lite"/>
    </source>
</evidence>
<keyword evidence="4 6" id="KW-0472">Membrane</keyword>
<protein>
    <recommendedName>
        <fullName evidence="7">Chorismate mutase domain-containing protein</fullName>
    </recommendedName>
</protein>
<dbReference type="AlphaFoldDB" id="A0A4E9EFY3"/>
<dbReference type="EMBL" id="CAJPIJ010000116">
    <property type="protein sequence ID" value="CAG1979893.1"/>
    <property type="molecule type" value="Genomic_DNA"/>
</dbReference>
<gene>
    <name evidence="9" type="ORF">FUG_LOCUS452794</name>
    <name evidence="8" type="ORF">MDCFG202_LOCUS197997</name>
</gene>
<organism evidence="9">
    <name type="scientific">Gibberella zeae</name>
    <name type="common">Wheat head blight fungus</name>
    <name type="synonym">Fusarium graminearum</name>
    <dbReference type="NCBI Taxonomy" id="5518"/>
    <lineage>
        <taxon>Eukaryota</taxon>
        <taxon>Fungi</taxon>
        <taxon>Dikarya</taxon>
        <taxon>Ascomycota</taxon>
        <taxon>Pezizomycotina</taxon>
        <taxon>Sordariomycetes</taxon>
        <taxon>Hypocreomycetidae</taxon>
        <taxon>Hypocreales</taxon>
        <taxon>Nectriaceae</taxon>
        <taxon>Fusarium</taxon>
    </lineage>
</organism>
<feature type="transmembrane region" description="Helical" evidence="6">
    <location>
        <begin position="224"/>
        <end position="247"/>
    </location>
</feature>
<feature type="region of interest" description="Disordered" evidence="5">
    <location>
        <begin position="177"/>
        <end position="218"/>
    </location>
</feature>